<feature type="compositionally biased region" description="Low complexity" evidence="1">
    <location>
        <begin position="1"/>
        <end position="16"/>
    </location>
</feature>
<accession>A0A0A9DZ69</accession>
<reference evidence="2" key="1">
    <citation type="submission" date="2014-09" db="EMBL/GenBank/DDBJ databases">
        <authorList>
            <person name="Magalhaes I.L.F."/>
            <person name="Oliveira U."/>
            <person name="Santos F.R."/>
            <person name="Vidigal T.H.D.A."/>
            <person name="Brescovit A.D."/>
            <person name="Santos A.J."/>
        </authorList>
    </citation>
    <scope>NUCLEOTIDE SEQUENCE</scope>
    <source>
        <tissue evidence="2">Shoot tissue taken approximately 20 cm above the soil surface</tissue>
    </source>
</reference>
<sequence>MAAAPQAAPAALRAKAGQGGTRRAVASLSSPLPAFVALDGLNEASMVEAVVPGCAVAASVVPGCTKRGGNGIFSGGRVVQHRWLPSSPPSSRLPHRPVQRLEDLPVARAQPAAGIHVRPGDGRAHPPGPTSPTTAR</sequence>
<evidence type="ECO:0000256" key="1">
    <source>
        <dbReference type="SAM" id="MobiDB-lite"/>
    </source>
</evidence>
<feature type="region of interest" description="Disordered" evidence="1">
    <location>
        <begin position="1"/>
        <end position="20"/>
    </location>
</feature>
<reference evidence="2" key="2">
    <citation type="journal article" date="2015" name="Data Brief">
        <title>Shoot transcriptome of the giant reed, Arundo donax.</title>
        <authorList>
            <person name="Barrero R.A."/>
            <person name="Guerrero F.D."/>
            <person name="Moolhuijzen P."/>
            <person name="Goolsby J.A."/>
            <person name="Tidwell J."/>
            <person name="Bellgard S.E."/>
            <person name="Bellgard M.I."/>
        </authorList>
    </citation>
    <scope>NUCLEOTIDE SEQUENCE</scope>
    <source>
        <tissue evidence="2">Shoot tissue taken approximately 20 cm above the soil surface</tissue>
    </source>
</reference>
<feature type="region of interest" description="Disordered" evidence="1">
    <location>
        <begin position="112"/>
        <end position="136"/>
    </location>
</feature>
<dbReference type="AlphaFoldDB" id="A0A0A9DZ69"/>
<proteinExistence type="predicted"/>
<protein>
    <submittedName>
        <fullName evidence="2">Uncharacterized protein</fullName>
    </submittedName>
</protein>
<name>A0A0A9DZ69_ARUDO</name>
<organism evidence="2">
    <name type="scientific">Arundo donax</name>
    <name type="common">Giant reed</name>
    <name type="synonym">Donax arundinaceus</name>
    <dbReference type="NCBI Taxonomy" id="35708"/>
    <lineage>
        <taxon>Eukaryota</taxon>
        <taxon>Viridiplantae</taxon>
        <taxon>Streptophyta</taxon>
        <taxon>Embryophyta</taxon>
        <taxon>Tracheophyta</taxon>
        <taxon>Spermatophyta</taxon>
        <taxon>Magnoliopsida</taxon>
        <taxon>Liliopsida</taxon>
        <taxon>Poales</taxon>
        <taxon>Poaceae</taxon>
        <taxon>PACMAD clade</taxon>
        <taxon>Arundinoideae</taxon>
        <taxon>Arundineae</taxon>
        <taxon>Arundo</taxon>
    </lineage>
</organism>
<dbReference type="EMBL" id="GBRH01204824">
    <property type="protein sequence ID" value="JAD93071.1"/>
    <property type="molecule type" value="Transcribed_RNA"/>
</dbReference>
<evidence type="ECO:0000313" key="2">
    <source>
        <dbReference type="EMBL" id="JAD93071.1"/>
    </source>
</evidence>